<dbReference type="PANTHER" id="PTHR28199:SF1">
    <property type="entry name" value="PROCESSING OF GAS1 AND ALP PROTEIN 2"/>
    <property type="match status" value="1"/>
</dbReference>
<evidence type="ECO:0000313" key="2">
    <source>
        <dbReference type="Proteomes" id="UP000177622"/>
    </source>
</evidence>
<evidence type="ECO:0008006" key="3">
    <source>
        <dbReference type="Google" id="ProtNLM"/>
    </source>
</evidence>
<dbReference type="STRING" id="1835702.A0A1F5LRA0"/>
<dbReference type="InterPro" id="IPR011431">
    <property type="entry name" value="Trafficking_Pga2"/>
</dbReference>
<dbReference type="GeneID" id="34573738"/>
<comment type="caution">
    <text evidence="1">The sequence shown here is derived from an EMBL/GenBank/DDBJ whole genome shotgun (WGS) entry which is preliminary data.</text>
</comment>
<dbReference type="Pfam" id="PF07543">
    <property type="entry name" value="PGA2"/>
    <property type="match status" value="1"/>
</dbReference>
<dbReference type="Proteomes" id="UP000177622">
    <property type="component" value="Unassembled WGS sequence"/>
</dbReference>
<proteinExistence type="predicted"/>
<reference evidence="1 2" key="1">
    <citation type="journal article" date="2016" name="Sci. Rep.">
        <title>Penicillium arizonense, a new, genome sequenced fungal species, reveals a high chemical diversity in secreted metabolites.</title>
        <authorList>
            <person name="Grijseels S."/>
            <person name="Nielsen J.C."/>
            <person name="Randelovic M."/>
            <person name="Nielsen J."/>
            <person name="Nielsen K.F."/>
            <person name="Workman M."/>
            <person name="Frisvad J.C."/>
        </authorList>
    </citation>
    <scope>NUCLEOTIDE SEQUENCE [LARGE SCALE GENOMIC DNA]</scope>
    <source>
        <strain evidence="1 2">CBS 141311</strain>
    </source>
</reference>
<sequence length="208" mass="23336">MADPTQTPDLSEKAVEAANDFFAQLYSFFELVITRFCTNGYKSIAEMSGKRWTKVIGSVIFYILVRPYIEKGFKWLHDRDRRLEKEKKEKERAAFGTAKVSANSLRGGKGSSTVAGSGSSWAAAAAADGKGRVLGEIEGSDDEVELEDEEDMLPHASGVGSEWNKMARRRQKNYIKNVRKDQRAEDLSRDQIMELLDWSDDEGVKKDA</sequence>
<evidence type="ECO:0000313" key="1">
    <source>
        <dbReference type="EMBL" id="OGE55479.1"/>
    </source>
</evidence>
<gene>
    <name evidence="1" type="ORF">PENARI_c004G02897</name>
</gene>
<keyword evidence="2" id="KW-1185">Reference proteome</keyword>
<dbReference type="GO" id="GO:0015031">
    <property type="term" value="P:protein transport"/>
    <property type="evidence" value="ECO:0007669"/>
    <property type="project" value="TreeGrafter"/>
</dbReference>
<dbReference type="RefSeq" id="XP_022490908.1">
    <property type="nucleotide sequence ID" value="XM_022629004.1"/>
</dbReference>
<dbReference type="PANTHER" id="PTHR28199">
    <property type="entry name" value="PROCESSING OF GAS1 AND ALP PROTEIN 2"/>
    <property type="match status" value="1"/>
</dbReference>
<accession>A0A1F5LRA0</accession>
<dbReference type="EMBL" id="LXJU01000004">
    <property type="protein sequence ID" value="OGE55479.1"/>
    <property type="molecule type" value="Genomic_DNA"/>
</dbReference>
<organism evidence="1 2">
    <name type="scientific">Penicillium arizonense</name>
    <dbReference type="NCBI Taxonomy" id="1835702"/>
    <lineage>
        <taxon>Eukaryota</taxon>
        <taxon>Fungi</taxon>
        <taxon>Dikarya</taxon>
        <taxon>Ascomycota</taxon>
        <taxon>Pezizomycotina</taxon>
        <taxon>Eurotiomycetes</taxon>
        <taxon>Eurotiomycetidae</taxon>
        <taxon>Eurotiales</taxon>
        <taxon>Aspergillaceae</taxon>
        <taxon>Penicillium</taxon>
    </lineage>
</organism>
<protein>
    <recommendedName>
        <fullName evidence="3">Protein trafficking Pga2</fullName>
    </recommendedName>
</protein>
<name>A0A1F5LRA0_PENAI</name>
<dbReference type="OrthoDB" id="4227028at2759"/>
<dbReference type="AlphaFoldDB" id="A0A1F5LRA0"/>